<dbReference type="Proteomes" id="UP000386466">
    <property type="component" value="Unassembled WGS sequence"/>
</dbReference>
<keyword evidence="3" id="KW-1185">Reference proteome</keyword>
<accession>A0A485P000</accession>
<evidence type="ECO:0000313" key="2">
    <source>
        <dbReference type="EMBL" id="VFV37917.1"/>
    </source>
</evidence>
<evidence type="ECO:0000256" key="1">
    <source>
        <dbReference type="SAM" id="MobiDB-lite"/>
    </source>
</evidence>
<sequence>MAAELRKAGWGEEGLGRRARSFAGQTSLGRRVPPGPEHCRGRSPSALRRQRRRGRSRSRAR</sequence>
<dbReference type="EMBL" id="CAAGRJ010025218">
    <property type="protein sequence ID" value="VFV37917.1"/>
    <property type="molecule type" value="Genomic_DNA"/>
</dbReference>
<proteinExistence type="predicted"/>
<feature type="compositionally biased region" description="Basic residues" evidence="1">
    <location>
        <begin position="48"/>
        <end position="61"/>
    </location>
</feature>
<organism evidence="2 3">
    <name type="scientific">Lynx pardinus</name>
    <name type="common">Iberian lynx</name>
    <name type="synonym">Felis pardina</name>
    <dbReference type="NCBI Taxonomy" id="191816"/>
    <lineage>
        <taxon>Eukaryota</taxon>
        <taxon>Metazoa</taxon>
        <taxon>Chordata</taxon>
        <taxon>Craniata</taxon>
        <taxon>Vertebrata</taxon>
        <taxon>Euteleostomi</taxon>
        <taxon>Mammalia</taxon>
        <taxon>Eutheria</taxon>
        <taxon>Laurasiatheria</taxon>
        <taxon>Carnivora</taxon>
        <taxon>Feliformia</taxon>
        <taxon>Felidae</taxon>
        <taxon>Felinae</taxon>
        <taxon>Lynx</taxon>
    </lineage>
</organism>
<dbReference type="AlphaFoldDB" id="A0A485P000"/>
<protein>
    <submittedName>
        <fullName evidence="2">Uncharacterized protein</fullName>
    </submittedName>
</protein>
<gene>
    <name evidence="2" type="ORF">LYPA_23C021528</name>
</gene>
<feature type="region of interest" description="Disordered" evidence="1">
    <location>
        <begin position="1"/>
        <end position="61"/>
    </location>
</feature>
<reference evidence="2 3" key="1">
    <citation type="submission" date="2019-01" db="EMBL/GenBank/DDBJ databases">
        <authorList>
            <person name="Alioto T."/>
            <person name="Alioto T."/>
        </authorList>
    </citation>
    <scope>NUCLEOTIDE SEQUENCE [LARGE SCALE GENOMIC DNA]</scope>
</reference>
<name>A0A485P000_LYNPA</name>
<evidence type="ECO:0000313" key="3">
    <source>
        <dbReference type="Proteomes" id="UP000386466"/>
    </source>
</evidence>
<feature type="compositionally biased region" description="Basic and acidic residues" evidence="1">
    <location>
        <begin position="1"/>
        <end position="16"/>
    </location>
</feature>